<dbReference type="PANTHER" id="PTHR43649:SF33">
    <property type="entry name" value="POLYGALACTURONAN_RHAMNOGALACTURONAN-BINDING PROTEIN YTCQ"/>
    <property type="match status" value="1"/>
</dbReference>
<dbReference type="RefSeq" id="WP_084566180.1">
    <property type="nucleotide sequence ID" value="NZ_FTNC01000017.1"/>
</dbReference>
<sequence>MFLSSIKKVLVLSVIIIFGMLFTVSSVSAQTEMDMWTFVNAHAEFYEMMAENWNQENPDRAITLNTQVLPFNQMHDKLNIALQTGMGAPDIVDIEIGKFPGILENNAETLVDLSSVIDEYRDDILEARLAPYSTPDNKVYGIPTHVGTYLMYYNVDMLEEAGVSIDDIETWDDYLEAGKKVSKDTDGDGENDQFMLAVPSEEASAFDGMSRQLGSNYFDQDGNVILDREENIRTLKRLKDYVYKYEIADVVTDYHEQNFYNALNNEKYASIFMPQWYMIRFTDFMPDLKGKIRVRPLPAWPNGEGTLSTMGGGTGTAVTQEASDVELAKEFLAYAKLTREAGVKIWTDLGFDPIVTDAYNDESFQEKFPYFGNEKVMLTIQDLQSEIQPLYFSDLLTRLRDQLNEETLYEIFENGGDVEKNIKEAAEKLRAEQ</sequence>
<gene>
    <name evidence="6" type="ORF">SAMN05421834_11713</name>
</gene>
<dbReference type="PANTHER" id="PTHR43649">
    <property type="entry name" value="ARABINOSE-BINDING PROTEIN-RELATED"/>
    <property type="match status" value="1"/>
</dbReference>
<dbReference type="Pfam" id="PF01547">
    <property type="entry name" value="SBP_bac_1"/>
    <property type="match status" value="1"/>
</dbReference>
<evidence type="ECO:0000313" key="7">
    <source>
        <dbReference type="Proteomes" id="UP000185669"/>
    </source>
</evidence>
<proteinExistence type="predicted"/>
<protein>
    <submittedName>
        <fullName evidence="6">Arabinosaccharide transport system substrate-binding protein</fullName>
    </submittedName>
</protein>
<keyword evidence="1" id="KW-1003">Cell membrane</keyword>
<dbReference type="InterPro" id="IPR050490">
    <property type="entry name" value="Bact_solute-bd_prot1"/>
</dbReference>
<keyword evidence="3" id="KW-0472">Membrane</keyword>
<dbReference type="AlphaFoldDB" id="A0A1N6Z9V4"/>
<reference evidence="7" key="1">
    <citation type="submission" date="2017-01" db="EMBL/GenBank/DDBJ databases">
        <authorList>
            <person name="Varghese N."/>
            <person name="Submissions S."/>
        </authorList>
    </citation>
    <scope>NUCLEOTIDE SEQUENCE [LARGE SCALE GENOMIC DNA]</scope>
    <source>
        <strain evidence="7">ATCC 700103</strain>
    </source>
</reference>
<evidence type="ECO:0000256" key="4">
    <source>
        <dbReference type="ARBA" id="ARBA00023139"/>
    </source>
</evidence>
<evidence type="ECO:0000256" key="1">
    <source>
        <dbReference type="ARBA" id="ARBA00022475"/>
    </source>
</evidence>
<dbReference type="InterPro" id="IPR006059">
    <property type="entry name" value="SBP"/>
</dbReference>
<dbReference type="SUPFAM" id="SSF53850">
    <property type="entry name" value="Periplasmic binding protein-like II"/>
    <property type="match status" value="1"/>
</dbReference>
<dbReference type="EMBL" id="FTNC01000017">
    <property type="protein sequence ID" value="SIR23594.1"/>
    <property type="molecule type" value="Genomic_DNA"/>
</dbReference>
<name>A0A1N6Z9V4_9FIRM</name>
<keyword evidence="4" id="KW-0564">Palmitate</keyword>
<keyword evidence="7" id="KW-1185">Reference proteome</keyword>
<dbReference type="STRING" id="56779.SAMN05421834_11713"/>
<evidence type="ECO:0000256" key="3">
    <source>
        <dbReference type="ARBA" id="ARBA00023136"/>
    </source>
</evidence>
<keyword evidence="2" id="KW-0732">Signal</keyword>
<dbReference type="Proteomes" id="UP000185669">
    <property type="component" value="Unassembled WGS sequence"/>
</dbReference>
<organism evidence="6 7">
    <name type="scientific">Halanaerobium kushneri</name>
    <dbReference type="NCBI Taxonomy" id="56779"/>
    <lineage>
        <taxon>Bacteria</taxon>
        <taxon>Bacillati</taxon>
        <taxon>Bacillota</taxon>
        <taxon>Clostridia</taxon>
        <taxon>Halanaerobiales</taxon>
        <taxon>Halanaerobiaceae</taxon>
        <taxon>Halanaerobium</taxon>
    </lineage>
</organism>
<accession>A0A1N6Z9V4</accession>
<dbReference type="OrthoDB" id="9764112at2"/>
<keyword evidence="5" id="KW-0449">Lipoprotein</keyword>
<evidence type="ECO:0000313" key="6">
    <source>
        <dbReference type="EMBL" id="SIR23594.1"/>
    </source>
</evidence>
<evidence type="ECO:0000256" key="2">
    <source>
        <dbReference type="ARBA" id="ARBA00022729"/>
    </source>
</evidence>
<evidence type="ECO:0000256" key="5">
    <source>
        <dbReference type="ARBA" id="ARBA00023288"/>
    </source>
</evidence>
<dbReference type="Gene3D" id="3.40.190.10">
    <property type="entry name" value="Periplasmic binding protein-like II"/>
    <property type="match status" value="1"/>
</dbReference>